<accession>A0A2L2T686</accession>
<dbReference type="STRING" id="56646.A0A2L2T686"/>
<evidence type="ECO:0000313" key="1">
    <source>
        <dbReference type="EMBL" id="CEI66312.1"/>
    </source>
</evidence>
<protein>
    <submittedName>
        <fullName evidence="1">Uncharacterized protein</fullName>
    </submittedName>
</protein>
<name>A0A2L2T686_9HYPO</name>
<dbReference type="AlphaFoldDB" id="A0A2L2T686"/>
<sequence length="105" mass="11546">MALIFDTMEDTSGKVRKVILSLTVQGSDSVALEPKHVAELALEVLQEPQYDDGDIVEIIMIGNKEELSVNAREMELEVMYPAGGKRAIAEELKVFEQVKGKGVRG</sequence>
<evidence type="ECO:0000313" key="2">
    <source>
        <dbReference type="Proteomes" id="UP000245910"/>
    </source>
</evidence>
<dbReference type="Proteomes" id="UP000245910">
    <property type="component" value="Chromosome I"/>
</dbReference>
<reference evidence="2" key="1">
    <citation type="submission" date="2014-10" db="EMBL/GenBank/DDBJ databases">
        <authorList>
            <person name="King R."/>
        </authorList>
    </citation>
    <scope>NUCLEOTIDE SEQUENCE [LARGE SCALE GENOMIC DNA]</scope>
    <source>
        <strain evidence="2">A3/5</strain>
    </source>
</reference>
<proteinExistence type="predicted"/>
<keyword evidence="2" id="KW-1185">Reference proteome</keyword>
<dbReference type="EMBL" id="LN649229">
    <property type="protein sequence ID" value="CEI66312.1"/>
    <property type="molecule type" value="Genomic_DNA"/>
</dbReference>
<organism evidence="1 2">
    <name type="scientific">Fusarium venenatum</name>
    <dbReference type="NCBI Taxonomy" id="56646"/>
    <lineage>
        <taxon>Eukaryota</taxon>
        <taxon>Fungi</taxon>
        <taxon>Dikarya</taxon>
        <taxon>Ascomycota</taxon>
        <taxon>Pezizomycotina</taxon>
        <taxon>Sordariomycetes</taxon>
        <taxon>Hypocreomycetidae</taxon>
        <taxon>Hypocreales</taxon>
        <taxon>Nectriaceae</taxon>
        <taxon>Fusarium</taxon>
    </lineage>
</organism>